<accession>A0AAE0WW65</accession>
<feature type="compositionally biased region" description="Basic and acidic residues" evidence="1">
    <location>
        <begin position="48"/>
        <end position="57"/>
    </location>
</feature>
<feature type="compositionally biased region" description="Low complexity" evidence="1">
    <location>
        <begin position="58"/>
        <end position="72"/>
    </location>
</feature>
<dbReference type="PANTHER" id="PTHR15032">
    <property type="entry name" value="N-ACYL-PHOSPHATIDYLETHANOLAMINE-HYDROLYZING PHOSPHOLIPASE D"/>
    <property type="match status" value="1"/>
</dbReference>
<evidence type="ECO:0000256" key="1">
    <source>
        <dbReference type="SAM" id="MobiDB-lite"/>
    </source>
</evidence>
<feature type="region of interest" description="Disordered" evidence="1">
    <location>
        <begin position="1"/>
        <end position="23"/>
    </location>
</feature>
<dbReference type="InterPro" id="IPR036866">
    <property type="entry name" value="RibonucZ/Hydroxyglut_hydro"/>
</dbReference>
<keyword evidence="4" id="KW-1185">Reference proteome</keyword>
<dbReference type="EMBL" id="JAUTXT010000003">
    <property type="protein sequence ID" value="KAK3679015.1"/>
    <property type="molecule type" value="Genomic_DNA"/>
</dbReference>
<dbReference type="GO" id="GO:0070290">
    <property type="term" value="F:N-acylphosphatidylethanolamine-specific phospholipase D activity"/>
    <property type="evidence" value="ECO:0007669"/>
    <property type="project" value="TreeGrafter"/>
</dbReference>
<feature type="region of interest" description="Disordered" evidence="1">
    <location>
        <begin position="37"/>
        <end position="81"/>
    </location>
</feature>
<evidence type="ECO:0000259" key="2">
    <source>
        <dbReference type="Pfam" id="PF12706"/>
    </source>
</evidence>
<dbReference type="AlphaFoldDB" id="A0AAE0WW65"/>
<gene>
    <name evidence="3" type="ORF">LTR78_001468</name>
</gene>
<organism evidence="3 4">
    <name type="scientific">Recurvomyces mirabilis</name>
    <dbReference type="NCBI Taxonomy" id="574656"/>
    <lineage>
        <taxon>Eukaryota</taxon>
        <taxon>Fungi</taxon>
        <taxon>Dikarya</taxon>
        <taxon>Ascomycota</taxon>
        <taxon>Pezizomycotina</taxon>
        <taxon>Dothideomycetes</taxon>
        <taxon>Dothideomycetidae</taxon>
        <taxon>Mycosphaerellales</taxon>
        <taxon>Teratosphaeriaceae</taxon>
        <taxon>Recurvomyces</taxon>
    </lineage>
</organism>
<dbReference type="GO" id="GO:0005737">
    <property type="term" value="C:cytoplasm"/>
    <property type="evidence" value="ECO:0007669"/>
    <property type="project" value="TreeGrafter"/>
</dbReference>
<dbReference type="PANTHER" id="PTHR15032:SF27">
    <property type="entry name" value="N-ACYL-PHOSPHATIDYLETHANOLAMINE-HYDROLYZING PHOSPHOLIPASE D"/>
    <property type="match status" value="1"/>
</dbReference>
<dbReference type="SUPFAM" id="SSF56281">
    <property type="entry name" value="Metallo-hydrolase/oxidoreductase"/>
    <property type="match status" value="1"/>
</dbReference>
<sequence length="546" mass="60668">MSKTLDITVRRNDSATPPDHHVFATNEPAKGWSLYLPSWSPAPGPTRAAKEPTELRSSRSSTSSLSSLSKRTFTSKKEDHRDEITGFRNPWPSWHKATKFEVWQSLEWGEDTDPCIDLAASHIKVPVTTGLSSGSQSARDKPLSRQQQADALLRVEAPDFTYDIAKQRIKSTWLGHAGSLLQLPPLAGSSRPFRILFDPIFSMRCSPSQVAGPIRSYPPPCTVEDLPEVDVVTISHSHYDHLDYDTIMTFWKHNRATLRFLVPLGNKKWFVECGIDADRVTELDWWERAQFAPLQSPDQAQGQSIEVTCTPSQHNSGRGLDTNETLWCSWYLTHPSASTNDRPYRVYFGGDTGYQFHDSPGWPPKPPKSPAERAQLAKTIASQVDNDDSSAQAKHPVCPAFKEIRERLGVPHLLFLPIAVGATYDFFRSFAPVPDSINPIPRHAQGVTAHNHMPSWDAVRVLNVMTADSDASSSAVRDEEDGPPVAIAVHWGTFVTEPVEVLATLGQLQWACEAHGVDFVTSLEERQVKDVKASFIALNHGQSVAL</sequence>
<feature type="domain" description="Metallo-beta-lactamase" evidence="2">
    <location>
        <begin position="194"/>
        <end position="354"/>
    </location>
</feature>
<comment type="caution">
    <text evidence="3">The sequence shown here is derived from an EMBL/GenBank/DDBJ whole genome shotgun (WGS) entry which is preliminary data.</text>
</comment>
<dbReference type="Proteomes" id="UP001274830">
    <property type="component" value="Unassembled WGS sequence"/>
</dbReference>
<reference evidence="3" key="1">
    <citation type="submission" date="2023-07" db="EMBL/GenBank/DDBJ databases">
        <title>Black Yeasts Isolated from many extreme environments.</title>
        <authorList>
            <person name="Coleine C."/>
            <person name="Stajich J.E."/>
            <person name="Selbmann L."/>
        </authorList>
    </citation>
    <scope>NUCLEOTIDE SEQUENCE</scope>
    <source>
        <strain evidence="3">CCFEE 5485</strain>
    </source>
</reference>
<dbReference type="Gene3D" id="3.60.15.10">
    <property type="entry name" value="Ribonuclease Z/Hydroxyacylglutathione hydrolase-like"/>
    <property type="match status" value="1"/>
</dbReference>
<evidence type="ECO:0000313" key="4">
    <source>
        <dbReference type="Proteomes" id="UP001274830"/>
    </source>
</evidence>
<proteinExistence type="predicted"/>
<dbReference type="GO" id="GO:0070292">
    <property type="term" value="P:N-acylphosphatidylethanolamine metabolic process"/>
    <property type="evidence" value="ECO:0007669"/>
    <property type="project" value="TreeGrafter"/>
</dbReference>
<dbReference type="Pfam" id="PF12706">
    <property type="entry name" value="Lactamase_B_2"/>
    <property type="match status" value="1"/>
</dbReference>
<protein>
    <recommendedName>
        <fullName evidence="2">Metallo-beta-lactamase domain-containing protein</fullName>
    </recommendedName>
</protein>
<evidence type="ECO:0000313" key="3">
    <source>
        <dbReference type="EMBL" id="KAK3679015.1"/>
    </source>
</evidence>
<dbReference type="InterPro" id="IPR001279">
    <property type="entry name" value="Metallo-B-lactamas"/>
</dbReference>
<dbReference type="GO" id="GO:0070291">
    <property type="term" value="P:N-acylethanolamine metabolic process"/>
    <property type="evidence" value="ECO:0007669"/>
    <property type="project" value="TreeGrafter"/>
</dbReference>
<feature type="compositionally biased region" description="Basic and acidic residues" evidence="1">
    <location>
        <begin position="8"/>
        <end position="22"/>
    </location>
</feature>
<name>A0AAE0WW65_9PEZI</name>